<keyword evidence="2" id="KW-0229">DNA integration</keyword>
<dbReference type="InterPro" id="IPR050090">
    <property type="entry name" value="Tyrosine_recombinase_XerCD"/>
</dbReference>
<evidence type="ECO:0000256" key="2">
    <source>
        <dbReference type="ARBA" id="ARBA00022908"/>
    </source>
</evidence>
<dbReference type="SUPFAM" id="SSF56349">
    <property type="entry name" value="DNA breaking-rejoining enzymes"/>
    <property type="match status" value="1"/>
</dbReference>
<organism evidence="6 7">
    <name type="scientific">Sphingomonas paucimobilis NBRC 13935</name>
    <dbReference type="NCBI Taxonomy" id="1219050"/>
    <lineage>
        <taxon>Bacteria</taxon>
        <taxon>Pseudomonadati</taxon>
        <taxon>Pseudomonadota</taxon>
        <taxon>Alphaproteobacteria</taxon>
        <taxon>Sphingomonadales</taxon>
        <taxon>Sphingomonadaceae</taxon>
        <taxon>Sphingomonas</taxon>
    </lineage>
</organism>
<dbReference type="GeneID" id="78527329"/>
<dbReference type="InterPro" id="IPR013762">
    <property type="entry name" value="Integrase-like_cat_sf"/>
</dbReference>
<dbReference type="InterPro" id="IPR002104">
    <property type="entry name" value="Integrase_catalytic"/>
</dbReference>
<dbReference type="Pfam" id="PF00589">
    <property type="entry name" value="Phage_integrase"/>
    <property type="match status" value="1"/>
</dbReference>
<dbReference type="Gene3D" id="1.10.443.10">
    <property type="entry name" value="Intergrase catalytic core"/>
    <property type="match status" value="1"/>
</dbReference>
<dbReference type="RefSeq" id="WP_037569750.1">
    <property type="nucleotide sequence ID" value="NZ_BBJS01000023.1"/>
</dbReference>
<dbReference type="GO" id="GO:0015074">
    <property type="term" value="P:DNA integration"/>
    <property type="evidence" value="ECO:0007669"/>
    <property type="project" value="UniProtKB-KW"/>
</dbReference>
<accession>A0A0C9M247</accession>
<evidence type="ECO:0000256" key="4">
    <source>
        <dbReference type="ARBA" id="ARBA00023172"/>
    </source>
</evidence>
<evidence type="ECO:0000256" key="3">
    <source>
        <dbReference type="ARBA" id="ARBA00023125"/>
    </source>
</evidence>
<sequence>MARQAAKVVRESDVRRVLDRASQYRNPERNIAMVLLSFKAGLRACEIAGLSWTMVLNTNGRIAMHADVSNGIAKYGSGRRIPLHPELRSALTSLYNSQKRPNEGPVIRSERGGHMTARSVVNWFRATYTELGLIGCSSHSGRRTFITRSARAITKTGGSLRDVQELAGHRALSTTERYIQGDRDAQRKLIRLI</sequence>
<keyword evidence="4" id="KW-0233">DNA recombination</keyword>
<comment type="caution">
    <text evidence="6">The sequence shown here is derived from an EMBL/GenBank/DDBJ whole genome shotgun (WGS) entry which is preliminary data.</text>
</comment>
<dbReference type="Proteomes" id="UP000032025">
    <property type="component" value="Unassembled WGS sequence"/>
</dbReference>
<gene>
    <name evidence="6" type="ORF">SP6_23_00700</name>
</gene>
<dbReference type="AlphaFoldDB" id="A0A0C9M247"/>
<evidence type="ECO:0000313" key="6">
    <source>
        <dbReference type="EMBL" id="GAN13670.1"/>
    </source>
</evidence>
<dbReference type="GO" id="GO:0003677">
    <property type="term" value="F:DNA binding"/>
    <property type="evidence" value="ECO:0007669"/>
    <property type="project" value="UniProtKB-KW"/>
</dbReference>
<protein>
    <submittedName>
        <fullName evidence="6">DNA, contig: SP623</fullName>
    </submittedName>
</protein>
<proteinExistence type="inferred from homology"/>
<reference evidence="6 7" key="1">
    <citation type="submission" date="2014-08" db="EMBL/GenBank/DDBJ databases">
        <title>Whole genome shotgun sequence of Sphingomonas paucimobilis NBRC 13935.</title>
        <authorList>
            <person name="Hosoyama A."/>
            <person name="Hashimoto M."/>
            <person name="Hosoyama Y."/>
            <person name="Noguchi M."/>
            <person name="Uohara A."/>
            <person name="Ohji S."/>
            <person name="Katano-Makiyama Y."/>
            <person name="Ichikawa N."/>
            <person name="Kimura A."/>
            <person name="Yamazoe A."/>
            <person name="Fujita N."/>
        </authorList>
    </citation>
    <scope>NUCLEOTIDE SEQUENCE [LARGE SCALE GENOMIC DNA]</scope>
    <source>
        <strain evidence="6 7">NBRC 13935</strain>
    </source>
</reference>
<feature type="domain" description="Tyr recombinase" evidence="5">
    <location>
        <begin position="3"/>
        <end position="191"/>
    </location>
</feature>
<name>A0A0C9M247_SPHPI</name>
<dbReference type="EMBL" id="BBJS01000023">
    <property type="protein sequence ID" value="GAN13670.1"/>
    <property type="molecule type" value="Genomic_DNA"/>
</dbReference>
<evidence type="ECO:0000259" key="5">
    <source>
        <dbReference type="PROSITE" id="PS51898"/>
    </source>
</evidence>
<evidence type="ECO:0000313" key="7">
    <source>
        <dbReference type="Proteomes" id="UP000032025"/>
    </source>
</evidence>
<dbReference type="PANTHER" id="PTHR30349">
    <property type="entry name" value="PHAGE INTEGRASE-RELATED"/>
    <property type="match status" value="1"/>
</dbReference>
<evidence type="ECO:0000256" key="1">
    <source>
        <dbReference type="ARBA" id="ARBA00008857"/>
    </source>
</evidence>
<keyword evidence="7" id="KW-1185">Reference proteome</keyword>
<comment type="similarity">
    <text evidence="1">Belongs to the 'phage' integrase family.</text>
</comment>
<dbReference type="CDD" id="cd00397">
    <property type="entry name" value="DNA_BRE_C"/>
    <property type="match status" value="1"/>
</dbReference>
<dbReference type="GO" id="GO:0006310">
    <property type="term" value="P:DNA recombination"/>
    <property type="evidence" value="ECO:0007669"/>
    <property type="project" value="UniProtKB-KW"/>
</dbReference>
<dbReference type="PROSITE" id="PS51898">
    <property type="entry name" value="TYR_RECOMBINASE"/>
    <property type="match status" value="1"/>
</dbReference>
<keyword evidence="3" id="KW-0238">DNA-binding</keyword>
<dbReference type="PANTHER" id="PTHR30349:SF41">
    <property type="entry name" value="INTEGRASE_RECOMBINASE PROTEIN MJ0367-RELATED"/>
    <property type="match status" value="1"/>
</dbReference>
<dbReference type="InterPro" id="IPR011010">
    <property type="entry name" value="DNA_brk_join_enz"/>
</dbReference>